<dbReference type="InterPro" id="IPR036291">
    <property type="entry name" value="NAD(P)-bd_dom_sf"/>
</dbReference>
<sequence length="321" mass="35934">MTVFVTGVSGLLGTNLVLLLLQKGYTVKGLVRSKSSYKHISHDRLQIIEAELNTDLSVYLQNVDIVIHVAAVTRQDLISYKDYQINYNATENILCAAVKAKVKKFIYVSTANTIGYGIVSNNEVPEYKTMLWPFTRSLYARSKAAAEAHVLSKQGDITVHIVNPTFMIGPNDSKPSSGKIILMAMKNGILFYPPGGKNFVAVKDVAIGIEKCIQVGKNGHRYLLAGINMSYEDFFRLVKMFTKRRQVLFPIPSLLLLVAGLIGDILRSFKIKTSLCTNNMQILRVKNYYDNKTSIAELGIQYQSIEKAVAESVEYFRQECK</sequence>
<dbReference type="RefSeq" id="WP_240831618.1">
    <property type="nucleotide sequence ID" value="NZ_JAKWBL010000004.1"/>
</dbReference>
<proteinExistence type="predicted"/>
<name>A0ABS9SMR7_9BACT</name>
<dbReference type="Pfam" id="PF01370">
    <property type="entry name" value="Epimerase"/>
    <property type="match status" value="1"/>
</dbReference>
<feature type="transmembrane region" description="Helical" evidence="1">
    <location>
        <begin position="247"/>
        <end position="266"/>
    </location>
</feature>
<keyword evidence="4" id="KW-1185">Reference proteome</keyword>
<evidence type="ECO:0000313" key="4">
    <source>
        <dbReference type="Proteomes" id="UP001202248"/>
    </source>
</evidence>
<keyword evidence="1" id="KW-0472">Membrane</keyword>
<evidence type="ECO:0000313" key="3">
    <source>
        <dbReference type="EMBL" id="MCH5599576.1"/>
    </source>
</evidence>
<dbReference type="InterPro" id="IPR051783">
    <property type="entry name" value="NAD(P)-dependent_oxidoreduct"/>
</dbReference>
<feature type="domain" description="NAD-dependent epimerase/dehydratase" evidence="2">
    <location>
        <begin position="3"/>
        <end position="223"/>
    </location>
</feature>
<dbReference type="PANTHER" id="PTHR48079:SF6">
    <property type="entry name" value="NAD(P)-BINDING DOMAIN-CONTAINING PROTEIN-RELATED"/>
    <property type="match status" value="1"/>
</dbReference>
<dbReference type="PANTHER" id="PTHR48079">
    <property type="entry name" value="PROTEIN YEEZ"/>
    <property type="match status" value="1"/>
</dbReference>
<dbReference type="Proteomes" id="UP001202248">
    <property type="component" value="Unassembled WGS sequence"/>
</dbReference>
<dbReference type="SUPFAM" id="SSF51735">
    <property type="entry name" value="NAD(P)-binding Rossmann-fold domains"/>
    <property type="match status" value="1"/>
</dbReference>
<dbReference type="Gene3D" id="3.40.50.720">
    <property type="entry name" value="NAD(P)-binding Rossmann-like Domain"/>
    <property type="match status" value="1"/>
</dbReference>
<dbReference type="EMBL" id="JAKWBL010000004">
    <property type="protein sequence ID" value="MCH5599576.1"/>
    <property type="molecule type" value="Genomic_DNA"/>
</dbReference>
<dbReference type="InterPro" id="IPR001509">
    <property type="entry name" value="Epimerase_deHydtase"/>
</dbReference>
<organism evidence="3 4">
    <name type="scientific">Niabella ginsengisoli</name>
    <dbReference type="NCBI Taxonomy" id="522298"/>
    <lineage>
        <taxon>Bacteria</taxon>
        <taxon>Pseudomonadati</taxon>
        <taxon>Bacteroidota</taxon>
        <taxon>Chitinophagia</taxon>
        <taxon>Chitinophagales</taxon>
        <taxon>Chitinophagaceae</taxon>
        <taxon>Niabella</taxon>
    </lineage>
</organism>
<keyword evidence="1" id="KW-1133">Transmembrane helix</keyword>
<evidence type="ECO:0000256" key="1">
    <source>
        <dbReference type="SAM" id="Phobius"/>
    </source>
</evidence>
<accession>A0ABS9SMR7</accession>
<gene>
    <name evidence="3" type="ORF">MKP09_17520</name>
</gene>
<evidence type="ECO:0000259" key="2">
    <source>
        <dbReference type="Pfam" id="PF01370"/>
    </source>
</evidence>
<protein>
    <submittedName>
        <fullName evidence="3">NAD-dependent epimerase/dehydratase family protein</fullName>
    </submittedName>
</protein>
<reference evidence="3 4" key="1">
    <citation type="submission" date="2022-02" db="EMBL/GenBank/DDBJ databases">
        <authorList>
            <person name="Min J."/>
        </authorList>
    </citation>
    <scope>NUCLEOTIDE SEQUENCE [LARGE SCALE GENOMIC DNA]</scope>
    <source>
        <strain evidence="3 4">GR10-1</strain>
    </source>
</reference>
<keyword evidence="1" id="KW-0812">Transmembrane</keyword>
<comment type="caution">
    <text evidence="3">The sequence shown here is derived from an EMBL/GenBank/DDBJ whole genome shotgun (WGS) entry which is preliminary data.</text>
</comment>